<dbReference type="GO" id="GO:0071555">
    <property type="term" value="P:cell wall organization"/>
    <property type="evidence" value="ECO:0007669"/>
    <property type="project" value="UniProtKB-KW"/>
</dbReference>
<protein>
    <recommendedName>
        <fullName evidence="3 14">UDP-N-acetylmuramate--L-alanine ligase</fullName>
        <ecNumber evidence="3 14">6.3.2.8</ecNumber>
    </recommendedName>
    <alternativeName>
        <fullName evidence="14">UDP-N-acetylmuramoyl-L-alanine synthetase</fullName>
    </alternativeName>
</protein>
<feature type="domain" description="Mur ligase C-terminal" evidence="17">
    <location>
        <begin position="295"/>
        <end position="424"/>
    </location>
</feature>
<comment type="catalytic activity">
    <reaction evidence="13 14">
        <text>UDP-N-acetyl-alpha-D-muramate + L-alanine + ATP = UDP-N-acetyl-alpha-D-muramoyl-L-alanine + ADP + phosphate + H(+)</text>
        <dbReference type="Rhea" id="RHEA:23372"/>
        <dbReference type="ChEBI" id="CHEBI:15378"/>
        <dbReference type="ChEBI" id="CHEBI:30616"/>
        <dbReference type="ChEBI" id="CHEBI:43474"/>
        <dbReference type="ChEBI" id="CHEBI:57972"/>
        <dbReference type="ChEBI" id="CHEBI:70757"/>
        <dbReference type="ChEBI" id="CHEBI:83898"/>
        <dbReference type="ChEBI" id="CHEBI:456216"/>
        <dbReference type="EC" id="6.3.2.8"/>
    </reaction>
</comment>
<keyword evidence="8 14" id="KW-0067">ATP-binding</keyword>
<proteinExistence type="inferred from homology"/>
<dbReference type="EC" id="6.3.2.8" evidence="3 14"/>
<evidence type="ECO:0000259" key="17">
    <source>
        <dbReference type="Pfam" id="PF02875"/>
    </source>
</evidence>
<dbReference type="AlphaFoldDB" id="A0A537LTD3"/>
<dbReference type="Gene3D" id="3.90.190.20">
    <property type="entry name" value="Mur ligase, C-terminal domain"/>
    <property type="match status" value="1"/>
</dbReference>
<feature type="binding site" evidence="14">
    <location>
        <begin position="95"/>
        <end position="101"/>
    </location>
    <ligand>
        <name>ATP</name>
        <dbReference type="ChEBI" id="CHEBI:30616"/>
    </ligand>
</feature>
<comment type="similarity">
    <text evidence="14">Belongs to the MurCDEF family.</text>
</comment>
<dbReference type="GO" id="GO:0008360">
    <property type="term" value="P:regulation of cell shape"/>
    <property type="evidence" value="ECO:0007669"/>
    <property type="project" value="UniProtKB-KW"/>
</dbReference>
<dbReference type="HAMAP" id="MF_00046">
    <property type="entry name" value="MurC"/>
    <property type="match status" value="1"/>
</dbReference>
<organism evidence="19 20">
    <name type="scientific">Candidatus Segetimicrobium genomatis</name>
    <dbReference type="NCBI Taxonomy" id="2569760"/>
    <lineage>
        <taxon>Bacteria</taxon>
        <taxon>Bacillati</taxon>
        <taxon>Candidatus Sysuimicrobiota</taxon>
        <taxon>Candidatus Sysuimicrobiia</taxon>
        <taxon>Candidatus Sysuimicrobiales</taxon>
        <taxon>Candidatus Segetimicrobiaceae</taxon>
        <taxon>Candidatus Segetimicrobium</taxon>
    </lineage>
</organism>
<evidence type="ECO:0000256" key="4">
    <source>
        <dbReference type="ARBA" id="ARBA00022490"/>
    </source>
</evidence>
<dbReference type="GO" id="GO:0008763">
    <property type="term" value="F:UDP-N-acetylmuramate-L-alanine ligase activity"/>
    <property type="evidence" value="ECO:0007669"/>
    <property type="project" value="UniProtKB-UniRule"/>
</dbReference>
<sequence>MSAIAHILLARGYRVSGSDLRASEATRRLAALGATVYLGHDPGHLADVDVVVASRAVPELNVEMVTARHQGLPVHHRAQVLGQILAEGFGIAVVGTHGKTTTAAMTAHVLAAGGLDPTALIGADVEGLDGNVRVGRGRYLVAEVDESDGSLLFVRPSAAVVTSLDTTDHRDYYRTPERLTQTFTEFLAALPADGFAVLCTDHRHVRDLLSRVSARTITYGLTASARYSATLQGLAGRQTRCTIRRDGISLGPIVLNVPGRYNVLNALAATAVALELGLNFAQVAPALESFRGVSRRFAVRGEVGGIMVVDDYAHNPIKVAAVLRAARESWPDRRIIAVFQPHRYTRTQTTYRRFATAFGDCDHLIVTDIYPADEQPIPGVSAALIVDAVRPHRPVTFIAEQARVVKHLLPVLRSGDLVLTLGAGDIWKTAEELVTALKGQEAGPPTPPSGARGGARERGNPHADSGRRARTRTKGGARK</sequence>
<comment type="pathway">
    <text evidence="2 14">Cell wall biogenesis; peptidoglycan biosynthesis.</text>
</comment>
<evidence type="ECO:0000313" key="19">
    <source>
        <dbReference type="EMBL" id="TMJ11222.1"/>
    </source>
</evidence>
<keyword evidence="7 14" id="KW-0547">Nucleotide-binding</keyword>
<evidence type="ECO:0000256" key="1">
    <source>
        <dbReference type="ARBA" id="ARBA00004496"/>
    </source>
</evidence>
<dbReference type="Proteomes" id="UP000315217">
    <property type="component" value="Unassembled WGS sequence"/>
</dbReference>
<evidence type="ECO:0000313" key="20">
    <source>
        <dbReference type="Proteomes" id="UP000315217"/>
    </source>
</evidence>
<comment type="subcellular location">
    <subcellularLocation>
        <location evidence="1 14">Cytoplasm</location>
    </subcellularLocation>
</comment>
<dbReference type="InterPro" id="IPR013221">
    <property type="entry name" value="Mur_ligase_cen"/>
</dbReference>
<dbReference type="SUPFAM" id="SSF53244">
    <property type="entry name" value="MurD-like peptide ligases, peptide-binding domain"/>
    <property type="match status" value="1"/>
</dbReference>
<dbReference type="SUPFAM" id="SSF51984">
    <property type="entry name" value="MurCD N-terminal domain"/>
    <property type="match status" value="1"/>
</dbReference>
<dbReference type="InterPro" id="IPR050061">
    <property type="entry name" value="MurCDEF_pg_biosynth"/>
</dbReference>
<dbReference type="Pfam" id="PF02875">
    <property type="entry name" value="Mur_ligase_C"/>
    <property type="match status" value="1"/>
</dbReference>
<evidence type="ECO:0000259" key="18">
    <source>
        <dbReference type="Pfam" id="PF08245"/>
    </source>
</evidence>
<keyword evidence="4 14" id="KW-0963">Cytoplasm</keyword>
<dbReference type="Gene3D" id="3.40.50.720">
    <property type="entry name" value="NAD(P)-binding Rossmann-like Domain"/>
    <property type="match status" value="1"/>
</dbReference>
<feature type="domain" description="Mur ligase central" evidence="18">
    <location>
        <begin position="93"/>
        <end position="273"/>
    </location>
</feature>
<dbReference type="SUPFAM" id="SSF53623">
    <property type="entry name" value="MurD-like peptide ligases, catalytic domain"/>
    <property type="match status" value="1"/>
</dbReference>
<evidence type="ECO:0000256" key="8">
    <source>
        <dbReference type="ARBA" id="ARBA00022840"/>
    </source>
</evidence>
<dbReference type="GO" id="GO:0005737">
    <property type="term" value="C:cytoplasm"/>
    <property type="evidence" value="ECO:0007669"/>
    <property type="project" value="UniProtKB-SubCell"/>
</dbReference>
<gene>
    <name evidence="14" type="primary">murC</name>
    <name evidence="19" type="ORF">E6G98_05500</name>
</gene>
<evidence type="ECO:0000256" key="13">
    <source>
        <dbReference type="ARBA" id="ARBA00047833"/>
    </source>
</evidence>
<comment type="caution">
    <text evidence="19">The sequence shown here is derived from an EMBL/GenBank/DDBJ whole genome shotgun (WGS) entry which is preliminary data.</text>
</comment>
<evidence type="ECO:0000256" key="5">
    <source>
        <dbReference type="ARBA" id="ARBA00022598"/>
    </source>
</evidence>
<dbReference type="EMBL" id="VBAI01000074">
    <property type="protein sequence ID" value="TMJ11222.1"/>
    <property type="molecule type" value="Genomic_DNA"/>
</dbReference>
<evidence type="ECO:0000256" key="12">
    <source>
        <dbReference type="ARBA" id="ARBA00023316"/>
    </source>
</evidence>
<comment type="function">
    <text evidence="14">Cell wall formation.</text>
</comment>
<evidence type="ECO:0000256" key="10">
    <source>
        <dbReference type="ARBA" id="ARBA00022984"/>
    </source>
</evidence>
<dbReference type="GO" id="GO:0005524">
    <property type="term" value="F:ATP binding"/>
    <property type="evidence" value="ECO:0007669"/>
    <property type="project" value="UniProtKB-UniRule"/>
</dbReference>
<evidence type="ECO:0000256" key="7">
    <source>
        <dbReference type="ARBA" id="ARBA00022741"/>
    </source>
</evidence>
<evidence type="ECO:0000256" key="15">
    <source>
        <dbReference type="SAM" id="MobiDB-lite"/>
    </source>
</evidence>
<name>A0A537LTD3_9BACT</name>
<keyword evidence="6 14" id="KW-0132">Cell division</keyword>
<feature type="compositionally biased region" description="Basic residues" evidence="15">
    <location>
        <begin position="468"/>
        <end position="479"/>
    </location>
</feature>
<dbReference type="PANTHER" id="PTHR43445">
    <property type="entry name" value="UDP-N-ACETYLMURAMATE--L-ALANINE LIGASE-RELATED"/>
    <property type="match status" value="1"/>
</dbReference>
<evidence type="ECO:0000256" key="11">
    <source>
        <dbReference type="ARBA" id="ARBA00023306"/>
    </source>
</evidence>
<feature type="compositionally biased region" description="Basic and acidic residues" evidence="15">
    <location>
        <begin position="454"/>
        <end position="467"/>
    </location>
</feature>
<evidence type="ECO:0000256" key="2">
    <source>
        <dbReference type="ARBA" id="ARBA00004752"/>
    </source>
</evidence>
<evidence type="ECO:0000256" key="6">
    <source>
        <dbReference type="ARBA" id="ARBA00022618"/>
    </source>
</evidence>
<dbReference type="GO" id="GO:0051301">
    <property type="term" value="P:cell division"/>
    <property type="evidence" value="ECO:0007669"/>
    <property type="project" value="UniProtKB-KW"/>
</dbReference>
<evidence type="ECO:0000256" key="9">
    <source>
        <dbReference type="ARBA" id="ARBA00022960"/>
    </source>
</evidence>
<evidence type="ECO:0000256" key="3">
    <source>
        <dbReference type="ARBA" id="ARBA00012211"/>
    </source>
</evidence>
<feature type="region of interest" description="Disordered" evidence="15">
    <location>
        <begin position="437"/>
        <end position="479"/>
    </location>
</feature>
<dbReference type="InterPro" id="IPR005758">
    <property type="entry name" value="UDP-N-AcMur_Ala_ligase_MurC"/>
</dbReference>
<dbReference type="InterPro" id="IPR036615">
    <property type="entry name" value="Mur_ligase_C_dom_sf"/>
</dbReference>
<dbReference type="InterPro" id="IPR004101">
    <property type="entry name" value="Mur_ligase_C"/>
</dbReference>
<dbReference type="PANTHER" id="PTHR43445:SF3">
    <property type="entry name" value="UDP-N-ACETYLMURAMATE--L-ALANINE LIGASE"/>
    <property type="match status" value="1"/>
</dbReference>
<dbReference type="GO" id="GO:0009252">
    <property type="term" value="P:peptidoglycan biosynthetic process"/>
    <property type="evidence" value="ECO:0007669"/>
    <property type="project" value="UniProtKB-UniRule"/>
</dbReference>
<reference evidence="19 20" key="1">
    <citation type="journal article" date="2019" name="Nat. Microbiol.">
        <title>Mediterranean grassland soil C-N compound turnover is dependent on rainfall and depth, and is mediated by genomically divergent microorganisms.</title>
        <authorList>
            <person name="Diamond S."/>
            <person name="Andeer P.F."/>
            <person name="Li Z."/>
            <person name="Crits-Christoph A."/>
            <person name="Burstein D."/>
            <person name="Anantharaman K."/>
            <person name="Lane K.R."/>
            <person name="Thomas B.C."/>
            <person name="Pan C."/>
            <person name="Northen T.R."/>
            <person name="Banfield J.F."/>
        </authorList>
    </citation>
    <scope>NUCLEOTIDE SEQUENCE [LARGE SCALE GENOMIC DNA]</scope>
    <source>
        <strain evidence="19">NP_1</strain>
    </source>
</reference>
<dbReference type="InterPro" id="IPR036565">
    <property type="entry name" value="Mur-like_cat_sf"/>
</dbReference>
<accession>A0A537LTD3</accession>
<evidence type="ECO:0000256" key="14">
    <source>
        <dbReference type="HAMAP-Rule" id="MF_00046"/>
    </source>
</evidence>
<evidence type="ECO:0000259" key="16">
    <source>
        <dbReference type="Pfam" id="PF01225"/>
    </source>
</evidence>
<keyword evidence="9 14" id="KW-0133">Cell shape</keyword>
<keyword evidence="5 14" id="KW-0436">Ligase</keyword>
<dbReference type="Pfam" id="PF01225">
    <property type="entry name" value="Mur_ligase"/>
    <property type="match status" value="1"/>
</dbReference>
<keyword evidence="11 14" id="KW-0131">Cell cycle</keyword>
<dbReference type="Gene3D" id="3.40.1190.10">
    <property type="entry name" value="Mur-like, catalytic domain"/>
    <property type="match status" value="1"/>
</dbReference>
<dbReference type="Pfam" id="PF08245">
    <property type="entry name" value="Mur_ligase_M"/>
    <property type="match status" value="1"/>
</dbReference>
<dbReference type="NCBIfam" id="TIGR01082">
    <property type="entry name" value="murC"/>
    <property type="match status" value="1"/>
</dbReference>
<dbReference type="UniPathway" id="UPA00219"/>
<feature type="domain" description="Mur ligase N-terminal catalytic" evidence="16">
    <location>
        <begin position="1"/>
        <end position="86"/>
    </location>
</feature>
<keyword evidence="12 14" id="KW-0961">Cell wall biogenesis/degradation</keyword>
<keyword evidence="10 14" id="KW-0573">Peptidoglycan synthesis</keyword>
<dbReference type="InterPro" id="IPR000713">
    <property type="entry name" value="Mur_ligase_N"/>
</dbReference>